<evidence type="ECO:0000256" key="1">
    <source>
        <dbReference type="ARBA" id="ARBA00022729"/>
    </source>
</evidence>
<gene>
    <name evidence="4" type="ORF">FMM05_15515</name>
</gene>
<comment type="caution">
    <text evidence="4">The sequence shown here is derived from an EMBL/GenBank/DDBJ whole genome shotgun (WGS) entry which is preliminary data.</text>
</comment>
<dbReference type="Proteomes" id="UP000320643">
    <property type="component" value="Unassembled WGS sequence"/>
</dbReference>
<feature type="chain" id="PRO_5022122987" evidence="2">
    <location>
        <begin position="23"/>
        <end position="1860"/>
    </location>
</feature>
<accession>A0A552UXY6</accession>
<dbReference type="Gene3D" id="2.60.40.10">
    <property type="entry name" value="Immunoglobulins"/>
    <property type="match status" value="2"/>
</dbReference>
<dbReference type="RefSeq" id="WP_143374310.1">
    <property type="nucleotide sequence ID" value="NZ_VJVZ01000010.1"/>
</dbReference>
<reference evidence="4 5" key="1">
    <citation type="submission" date="2019-07" db="EMBL/GenBank/DDBJ databases">
        <title>Flavobacterium sp. nov., isolated from glacier ice.</title>
        <authorList>
            <person name="Liu Q."/>
            <person name="Xin Y.-H."/>
        </authorList>
    </citation>
    <scope>NUCLEOTIDE SEQUENCE [LARGE SCALE GENOMIC DNA]</scope>
    <source>
        <strain evidence="4 5">ZT4R6</strain>
    </source>
</reference>
<evidence type="ECO:0000256" key="2">
    <source>
        <dbReference type="SAM" id="SignalP"/>
    </source>
</evidence>
<proteinExistence type="predicted"/>
<protein>
    <submittedName>
        <fullName evidence="4">T9SS type A sorting domain-containing protein</fullName>
    </submittedName>
</protein>
<dbReference type="InterPro" id="IPR026444">
    <property type="entry name" value="Secre_tail"/>
</dbReference>
<dbReference type="SMART" id="SM00060">
    <property type="entry name" value="FN3"/>
    <property type="match status" value="2"/>
</dbReference>
<dbReference type="EMBL" id="VJVZ01000010">
    <property type="protein sequence ID" value="TRW23097.1"/>
    <property type="molecule type" value="Genomic_DNA"/>
</dbReference>
<dbReference type="Gene3D" id="2.60.120.200">
    <property type="match status" value="1"/>
</dbReference>
<dbReference type="InterPro" id="IPR003961">
    <property type="entry name" value="FN3_dom"/>
</dbReference>
<dbReference type="Pfam" id="PF19081">
    <property type="entry name" value="Ig_7"/>
    <property type="match status" value="4"/>
</dbReference>
<evidence type="ECO:0000259" key="3">
    <source>
        <dbReference type="PROSITE" id="PS50853"/>
    </source>
</evidence>
<keyword evidence="5" id="KW-1185">Reference proteome</keyword>
<dbReference type="SUPFAM" id="SSF49265">
    <property type="entry name" value="Fibronectin type III"/>
    <property type="match status" value="2"/>
</dbReference>
<dbReference type="NCBIfam" id="TIGR04183">
    <property type="entry name" value="Por_Secre_tail"/>
    <property type="match status" value="1"/>
</dbReference>
<dbReference type="InterPro" id="IPR044023">
    <property type="entry name" value="Ig_7"/>
</dbReference>
<dbReference type="OrthoDB" id="1447704at2"/>
<dbReference type="InterPro" id="IPR036116">
    <property type="entry name" value="FN3_sf"/>
</dbReference>
<dbReference type="CDD" id="cd00063">
    <property type="entry name" value="FN3"/>
    <property type="match status" value="1"/>
</dbReference>
<dbReference type="Pfam" id="PF18962">
    <property type="entry name" value="Por_Secre_tail"/>
    <property type="match status" value="1"/>
</dbReference>
<name>A0A552UXY6_9FLAO</name>
<evidence type="ECO:0000313" key="5">
    <source>
        <dbReference type="Proteomes" id="UP000320643"/>
    </source>
</evidence>
<sequence length="1860" mass="191461">MKKITLLIALMFFVVTGSYAQASAYGFAQSSGTYVPITGGTVITSTTNYAVTLDSYVSGQLTFTTPFTFGGTSYDKFYVTSNGIVSLGTTAPSEYQYRSLSNSTGTNVLFAPMNADLSANATGLSEIRWEKVGDENVIQFRNFRRWLKTESFNFQVRLNTVTGAIAFVYDGTPPYAASTDYQPQVGIKTAVGDYKALTVAAAGSWNTPTVVTSGISDSSVATFNGAVGFTSGLTYTFTTPPACAATPVAGTPGTSLVRYACTGATPAVITVTGATAALPGIVYQWEQSTNGTDWVNAVGGTGATTLSYTPAAFAGTNIQYRLKVACTNAGDAVYTVPVAVNNQIAPATQATAATVTAANTFATSFNLSWTNGNGERRLVVVSASPITDPVNTTGQTVTANALFAGSGQQVVYDGTGTSVLVRGLACNTPYYVKVYEYNRCGAGPYDYYYNTATGTNAITVTTAQLPTAVALPLTNNFTGFTGSNLATAVPGWYEANIPTASGTAPGLTYPAGNTSDWVSSTVLGGTTAKFNLYFDTGNAWIISPKINITANSRLKFKAAITEFAGGGVDPERMIGTDDKVRVMVSTDGCGAIWTPIYTFDASNTATLTNVLTDYTLALDAYVGQTIQIAFQAVDGPVNDTPDYDFHIGNILVQLTPDCDIPVVQAATNVTKNSATLSWIAPTVGTPTGYEYVVSTTNATPVAAGTPVTATTANVASLQPSTTYYVFARTNCGLQGYSEWTVATTFTTLCDYPDITATAAASICGTGSVTLGATSTGTLRWFAAQTGGQPLATGATFATPQISATTTYYAEASTLGATVSAGKPAPAATSTGSAVTNWGIVFNAVQTVNLESVSVYSTTAGTLNIKVMNAAMTTELFSTGNVAVAAGGTTTPTIIPLNFDVPAGTGYRLVIKASSGVNLIRDTSGVTYPYAGSDGALSVVSSEWGGTTTSSYYYFYDVKYKSLCAGPRQAVVATVTTATPITASASVSAVCAGGPATLTAASANANYVYVWTPGNLTGVEQTVNPTVTTTYTVTATDAGTGCVAIQTVTVNVNPLPAAVTITPAAPAVCANNIQTLVATGGTTPGNATIGTATTLTGDTEQPTAFCNRWPNYWMQTIYTAAELNAAGLTAGNITSMAFEVATLGSAATNANYTVKIGTTALSSFANATYLATTGYTTVYGPQTYTHTASGWQVITFATPYVWDGVSNIVINITHDGADSTNNTQTYYTATAQNTVIWKYSYTGTTTEGTASPKRLNVKFTSVVPSAITWSPATNLYTDAAATTAYTAGANTGTVYFKSATAGAVTYTATATSASSCTSAGTVTVTVNLTEAPAADATQTFCNAATVANLTTTGGTAVQWYAAATGGSALATTTALTDDAVYYASQTLNGCESAVRTAVTAQITVTAAPVATATQTFCNAATVANLMATGTAVQWYAAATGGTALTAETALVDDTVYYVSQTIAGCESARTAVTAQINVTAAPVAQDQLFCTAATVANLTATGTGIQWYAAATGGTALTADTAIVNGTTYYASQTIDTCESLTRAAVVVTLTTTVADAPENVAECGSYTLPALSAGNSYYTATGGTGTMITVGTVIEQTTILYVYAQSGTTPNCTDENSFTITITIVEADAPANVTECDEYVLPALANGNYFTATGGTGAQLEAGDLIDATTTLYVYATSGTCTDENTFTVTINSAAAVQGEATQTVTVNNANEATLEDIVVTATGTVIWYASEADALAGTNPLAADTMLTAGTTYYAVQTIGNCTSTEVLAVTIDVVLSKEGFDVKAFTYYPNPVNNVLNISYSSDITSVSVFNLLGQQVITTQPNATDAKVDMSALSEGTYMVNVTAGSFVKTIKVVKKH</sequence>
<evidence type="ECO:0000313" key="4">
    <source>
        <dbReference type="EMBL" id="TRW23097.1"/>
    </source>
</evidence>
<keyword evidence="1 2" id="KW-0732">Signal</keyword>
<organism evidence="4 5">
    <name type="scientific">Flavobacterium zepuense</name>
    <dbReference type="NCBI Taxonomy" id="2593302"/>
    <lineage>
        <taxon>Bacteria</taxon>
        <taxon>Pseudomonadati</taxon>
        <taxon>Bacteroidota</taxon>
        <taxon>Flavobacteriia</taxon>
        <taxon>Flavobacteriales</taxon>
        <taxon>Flavobacteriaceae</taxon>
        <taxon>Flavobacterium</taxon>
    </lineage>
</organism>
<dbReference type="InterPro" id="IPR013783">
    <property type="entry name" value="Ig-like_fold"/>
</dbReference>
<feature type="signal peptide" evidence="2">
    <location>
        <begin position="1"/>
        <end position="22"/>
    </location>
</feature>
<feature type="domain" description="Fibronectin type-III" evidence="3">
    <location>
        <begin position="660"/>
        <end position="750"/>
    </location>
</feature>
<dbReference type="PROSITE" id="PS50853">
    <property type="entry name" value="FN3"/>
    <property type="match status" value="1"/>
</dbReference>